<dbReference type="EMBL" id="ABCS01000077">
    <property type="protein sequence ID" value="EDM75931.1"/>
    <property type="molecule type" value="Genomic_DNA"/>
</dbReference>
<evidence type="ECO:0000313" key="2">
    <source>
        <dbReference type="Proteomes" id="UP000005801"/>
    </source>
</evidence>
<organism evidence="1 2">
    <name type="scientific">Plesiocystis pacifica SIR-1</name>
    <dbReference type="NCBI Taxonomy" id="391625"/>
    <lineage>
        <taxon>Bacteria</taxon>
        <taxon>Pseudomonadati</taxon>
        <taxon>Myxococcota</taxon>
        <taxon>Polyangia</taxon>
        <taxon>Nannocystales</taxon>
        <taxon>Nannocystaceae</taxon>
        <taxon>Plesiocystis</taxon>
    </lineage>
</organism>
<name>A6GDY2_9BACT</name>
<comment type="caution">
    <text evidence="1">The sequence shown here is derived from an EMBL/GenBank/DDBJ whole genome shotgun (WGS) entry which is preliminary data.</text>
</comment>
<evidence type="ECO:0000313" key="1">
    <source>
        <dbReference type="EMBL" id="EDM75931.1"/>
    </source>
</evidence>
<proteinExistence type="predicted"/>
<dbReference type="STRING" id="391625.PPSIR1_25171"/>
<accession>A6GDY2</accession>
<keyword evidence="2" id="KW-1185">Reference proteome</keyword>
<dbReference type="AlphaFoldDB" id="A6GDY2"/>
<reference evidence="1 2" key="1">
    <citation type="submission" date="2007-06" db="EMBL/GenBank/DDBJ databases">
        <authorList>
            <person name="Shimkets L."/>
            <person name="Ferriera S."/>
            <person name="Johnson J."/>
            <person name="Kravitz S."/>
            <person name="Beeson K."/>
            <person name="Sutton G."/>
            <person name="Rogers Y.-H."/>
            <person name="Friedman R."/>
            <person name="Frazier M."/>
            <person name="Venter J.C."/>
        </authorList>
    </citation>
    <scope>NUCLEOTIDE SEQUENCE [LARGE SCALE GENOMIC DNA]</scope>
    <source>
        <strain evidence="1 2">SIR-1</strain>
    </source>
</reference>
<protein>
    <submittedName>
        <fullName evidence="1">Uncharacterized protein</fullName>
    </submittedName>
</protein>
<dbReference type="Proteomes" id="UP000005801">
    <property type="component" value="Unassembled WGS sequence"/>
</dbReference>
<dbReference type="RefSeq" id="WP_006974922.1">
    <property type="nucleotide sequence ID" value="NZ_ABCS01000077.1"/>
</dbReference>
<gene>
    <name evidence="1" type="ORF">PPSIR1_25171</name>
</gene>
<sequence length="266" mass="29131">MGWLGKLAVVGALVAVGVVVVQRYGARLADERDRKDEAARAERSAAEDELADVFTRCQADRCAGYSCVSRAELGDFQVREVAAVLSKRWPMLRELGQSRISEGDRVGVVLEVGSQPGTTTRELLTATVIAVDGEDLIVAPSCAPRESERHGVTCQSLALVPRRTIVGWATPEDPEQDGELERWEGAARVRYVREGEPIQLSFGAATPRAWTIEPRGAAEVVELGRRDRATTIALRRTQRGRVECELHGDTELGEGLSLGRWRFVVV</sequence>